<organism evidence="2 3">
    <name type="scientific">Candidatus Blautia stercoripullorum</name>
    <dbReference type="NCBI Taxonomy" id="2838502"/>
    <lineage>
        <taxon>Bacteria</taxon>
        <taxon>Bacillati</taxon>
        <taxon>Bacillota</taxon>
        <taxon>Clostridia</taxon>
        <taxon>Lachnospirales</taxon>
        <taxon>Lachnospiraceae</taxon>
        <taxon>Blautia</taxon>
    </lineage>
</organism>
<name>A0A9D2R6K5_9FIRM</name>
<dbReference type="Proteomes" id="UP000823850">
    <property type="component" value="Unassembled WGS sequence"/>
</dbReference>
<proteinExistence type="predicted"/>
<feature type="transmembrane region" description="Helical" evidence="1">
    <location>
        <begin position="112"/>
        <end position="131"/>
    </location>
</feature>
<feature type="transmembrane region" description="Helical" evidence="1">
    <location>
        <begin position="143"/>
        <end position="168"/>
    </location>
</feature>
<comment type="caution">
    <text evidence="2">The sequence shown here is derived from an EMBL/GenBank/DDBJ whole genome shotgun (WGS) entry which is preliminary data.</text>
</comment>
<keyword evidence="1" id="KW-0472">Membrane</keyword>
<dbReference type="Pfam" id="PF04854">
    <property type="entry name" value="DUF624"/>
    <property type="match status" value="1"/>
</dbReference>
<dbReference type="EMBL" id="DWUX01000092">
    <property type="protein sequence ID" value="HJD39380.1"/>
    <property type="molecule type" value="Genomic_DNA"/>
</dbReference>
<sequence length="210" mass="23769">MNLFNENNLLNIGLNKIGDVIVCNLLFILCCIPIFTIGPALTALYHCMLRSVKGNLNGAAKTFFRSFKENFLQSLAAWLLFLLLLFILLQNIRFLSLQGIGISQVFLYLSEGAAVLLVIGGLYIFPVIAAFSNTLRNLVKNSYIFAFMHFPSTLLLAVITILPMFMTYQDLTLLPLYACCWFFFGFSLTALINAHILYRFFKKYLNSENG</sequence>
<reference evidence="2" key="1">
    <citation type="journal article" date="2021" name="PeerJ">
        <title>Extensive microbial diversity within the chicken gut microbiome revealed by metagenomics and culture.</title>
        <authorList>
            <person name="Gilroy R."/>
            <person name="Ravi A."/>
            <person name="Getino M."/>
            <person name="Pursley I."/>
            <person name="Horton D.L."/>
            <person name="Alikhan N.F."/>
            <person name="Baker D."/>
            <person name="Gharbi K."/>
            <person name="Hall N."/>
            <person name="Watson M."/>
            <person name="Adriaenssens E.M."/>
            <person name="Foster-Nyarko E."/>
            <person name="Jarju S."/>
            <person name="Secka A."/>
            <person name="Antonio M."/>
            <person name="Oren A."/>
            <person name="Chaudhuri R.R."/>
            <person name="La Ragione R."/>
            <person name="Hildebrand F."/>
            <person name="Pallen M.J."/>
        </authorList>
    </citation>
    <scope>NUCLEOTIDE SEQUENCE</scope>
    <source>
        <strain evidence="2">ChiW19-6364</strain>
    </source>
</reference>
<protein>
    <submittedName>
        <fullName evidence="2">DUF624 domain-containing protein</fullName>
    </submittedName>
</protein>
<dbReference type="InterPro" id="IPR006938">
    <property type="entry name" value="DUF624"/>
</dbReference>
<evidence type="ECO:0000313" key="3">
    <source>
        <dbReference type="Proteomes" id="UP000823850"/>
    </source>
</evidence>
<reference evidence="2" key="2">
    <citation type="submission" date="2021-04" db="EMBL/GenBank/DDBJ databases">
        <authorList>
            <person name="Gilroy R."/>
        </authorList>
    </citation>
    <scope>NUCLEOTIDE SEQUENCE</scope>
    <source>
        <strain evidence="2">ChiW19-6364</strain>
    </source>
</reference>
<evidence type="ECO:0000256" key="1">
    <source>
        <dbReference type="SAM" id="Phobius"/>
    </source>
</evidence>
<accession>A0A9D2R6K5</accession>
<keyword evidence="1" id="KW-0812">Transmembrane</keyword>
<keyword evidence="1" id="KW-1133">Transmembrane helix</keyword>
<gene>
    <name evidence="2" type="ORF">H9913_05070</name>
</gene>
<evidence type="ECO:0000313" key="2">
    <source>
        <dbReference type="EMBL" id="HJD39380.1"/>
    </source>
</evidence>
<feature type="transmembrane region" description="Helical" evidence="1">
    <location>
        <begin position="174"/>
        <end position="198"/>
    </location>
</feature>
<feature type="transmembrane region" description="Helical" evidence="1">
    <location>
        <begin position="25"/>
        <end position="49"/>
    </location>
</feature>
<feature type="transmembrane region" description="Helical" evidence="1">
    <location>
        <begin position="70"/>
        <end position="92"/>
    </location>
</feature>
<dbReference type="AlphaFoldDB" id="A0A9D2R6K5"/>